<dbReference type="Pfam" id="PF07494">
    <property type="entry name" value="Reg_prop"/>
    <property type="match status" value="1"/>
</dbReference>
<evidence type="ECO:0000313" key="1">
    <source>
        <dbReference type="EMBL" id="SVB28896.1"/>
    </source>
</evidence>
<proteinExistence type="predicted"/>
<dbReference type="AlphaFoldDB" id="A0A382CRW0"/>
<accession>A0A382CRW0</accession>
<name>A0A382CRW0_9ZZZZ</name>
<organism evidence="1">
    <name type="scientific">marine metagenome</name>
    <dbReference type="NCBI Taxonomy" id="408172"/>
    <lineage>
        <taxon>unclassified sequences</taxon>
        <taxon>metagenomes</taxon>
        <taxon>ecological metagenomes</taxon>
    </lineage>
</organism>
<sequence>MSKKLFISYLLLSFGFGQSLGDLSVPNLSSNTIYSAFHSRSGILWIGTDQGLNRFDGISNDVFRSNPFSEYALNGNRAWFIDHYSKDTLMVITDNAIHLFGNKDYKFNRYNIDSRPAHYSKLGKELWIATYSSGIYRLDAQKKLHHLRFDPLDPFTVSTSNFTSNTGNKFAYDIEGNVWLATNQGLNFIQSSDNTVKRFFRSNTDNLLLSDNVTAVVFDDGVLYIGTDKGLNYLDLATGQFTIENNINNESVINIVKKDEEILLFSKENIYSIKNNV</sequence>
<dbReference type="Gene3D" id="2.130.10.10">
    <property type="entry name" value="YVTN repeat-like/Quinoprotein amine dehydrogenase"/>
    <property type="match status" value="1"/>
</dbReference>
<protein>
    <recommendedName>
        <fullName evidence="2">Two component regulator three Y domain-containing protein</fullName>
    </recommendedName>
</protein>
<evidence type="ECO:0008006" key="2">
    <source>
        <dbReference type="Google" id="ProtNLM"/>
    </source>
</evidence>
<dbReference type="InterPro" id="IPR015943">
    <property type="entry name" value="WD40/YVTN_repeat-like_dom_sf"/>
</dbReference>
<reference evidence="1" key="1">
    <citation type="submission" date="2018-05" db="EMBL/GenBank/DDBJ databases">
        <authorList>
            <person name="Lanie J.A."/>
            <person name="Ng W.-L."/>
            <person name="Kazmierczak K.M."/>
            <person name="Andrzejewski T.M."/>
            <person name="Davidsen T.M."/>
            <person name="Wayne K.J."/>
            <person name="Tettelin H."/>
            <person name="Glass J.I."/>
            <person name="Rusch D."/>
            <person name="Podicherti R."/>
            <person name="Tsui H.-C.T."/>
            <person name="Winkler M.E."/>
        </authorList>
    </citation>
    <scope>NUCLEOTIDE SEQUENCE</scope>
</reference>
<gene>
    <name evidence="1" type="ORF">METZ01_LOCUS181750</name>
</gene>
<dbReference type="SUPFAM" id="SSF63829">
    <property type="entry name" value="Calcium-dependent phosphotriesterase"/>
    <property type="match status" value="1"/>
</dbReference>
<dbReference type="InterPro" id="IPR011110">
    <property type="entry name" value="Reg_prop"/>
</dbReference>
<dbReference type="EMBL" id="UINC01035844">
    <property type="protein sequence ID" value="SVB28896.1"/>
    <property type="molecule type" value="Genomic_DNA"/>
</dbReference>
<feature type="non-terminal residue" evidence="1">
    <location>
        <position position="277"/>
    </location>
</feature>